<feature type="region of interest" description="Disordered" evidence="1">
    <location>
        <begin position="1"/>
        <end position="78"/>
    </location>
</feature>
<evidence type="ECO:0000313" key="2">
    <source>
        <dbReference type="EMBL" id="EFJ23224.1"/>
    </source>
</evidence>
<dbReference type="AlphaFoldDB" id="D8RXA5"/>
<sequence length="78" mass="8069">MSGAQGALPPGSFTDTTYESQEGAKIKERVDSKEDAHGIPVKMGTDEQHKDEAAGHGGPVFGQPDAKKEDDIGVSGTA</sequence>
<dbReference type="FunCoup" id="D8RXA5">
    <property type="interactions" value="70"/>
</dbReference>
<feature type="compositionally biased region" description="Basic and acidic residues" evidence="1">
    <location>
        <begin position="44"/>
        <end position="54"/>
    </location>
</feature>
<dbReference type="PANTHER" id="PTHR36012">
    <property type="entry name" value="OS01G0654400 PROTEIN"/>
    <property type="match status" value="1"/>
</dbReference>
<name>D8RXA5_SELML</name>
<dbReference type="InParanoid" id="D8RXA5"/>
<dbReference type="HOGENOM" id="CLU_191789_0_0_1"/>
<evidence type="ECO:0000256" key="1">
    <source>
        <dbReference type="SAM" id="MobiDB-lite"/>
    </source>
</evidence>
<dbReference type="Gramene" id="EFJ23224">
    <property type="protein sequence ID" value="EFJ23224"/>
    <property type="gene ID" value="SELMODRAFT_228362"/>
</dbReference>
<dbReference type="OMA" id="TTYESKG"/>
<proteinExistence type="predicted"/>
<dbReference type="EMBL" id="GL377593">
    <property type="protein sequence ID" value="EFJ23224.1"/>
    <property type="molecule type" value="Genomic_DNA"/>
</dbReference>
<dbReference type="KEGG" id="smo:SELMODRAFT_228362"/>
<feature type="compositionally biased region" description="Basic and acidic residues" evidence="1">
    <location>
        <begin position="22"/>
        <end position="37"/>
    </location>
</feature>
<gene>
    <name evidence="2" type="ORF">SELMODRAFT_228362</name>
</gene>
<dbReference type="eggNOG" id="ENOG502S4IR">
    <property type="taxonomic scope" value="Eukaryota"/>
</dbReference>
<dbReference type="Proteomes" id="UP000001514">
    <property type="component" value="Unassembled WGS sequence"/>
</dbReference>
<organism evidence="3">
    <name type="scientific">Selaginella moellendorffii</name>
    <name type="common">Spikemoss</name>
    <dbReference type="NCBI Taxonomy" id="88036"/>
    <lineage>
        <taxon>Eukaryota</taxon>
        <taxon>Viridiplantae</taxon>
        <taxon>Streptophyta</taxon>
        <taxon>Embryophyta</taxon>
        <taxon>Tracheophyta</taxon>
        <taxon>Lycopodiopsida</taxon>
        <taxon>Selaginellales</taxon>
        <taxon>Selaginellaceae</taxon>
        <taxon>Selaginella</taxon>
    </lineage>
</organism>
<accession>D8RXA5</accession>
<dbReference type="PANTHER" id="PTHR36012:SF2">
    <property type="entry name" value="OS08G0385000 PROTEIN"/>
    <property type="match status" value="1"/>
</dbReference>
<keyword evidence="3" id="KW-1185">Reference proteome</keyword>
<protein>
    <submittedName>
        <fullName evidence="2">Uncharacterized protein</fullName>
    </submittedName>
</protein>
<dbReference type="OrthoDB" id="668318at2759"/>
<evidence type="ECO:0000313" key="3">
    <source>
        <dbReference type="Proteomes" id="UP000001514"/>
    </source>
</evidence>
<dbReference type="CDD" id="cd23010">
    <property type="entry name" value="PM41-like"/>
    <property type="match status" value="1"/>
</dbReference>
<reference evidence="2 3" key="1">
    <citation type="journal article" date="2011" name="Science">
        <title>The Selaginella genome identifies genetic changes associated with the evolution of vascular plants.</title>
        <authorList>
            <person name="Banks J.A."/>
            <person name="Nishiyama T."/>
            <person name="Hasebe M."/>
            <person name="Bowman J.L."/>
            <person name="Gribskov M."/>
            <person name="dePamphilis C."/>
            <person name="Albert V.A."/>
            <person name="Aono N."/>
            <person name="Aoyama T."/>
            <person name="Ambrose B.A."/>
            <person name="Ashton N.W."/>
            <person name="Axtell M.J."/>
            <person name="Barker E."/>
            <person name="Barker M.S."/>
            <person name="Bennetzen J.L."/>
            <person name="Bonawitz N.D."/>
            <person name="Chapple C."/>
            <person name="Cheng C."/>
            <person name="Correa L.G."/>
            <person name="Dacre M."/>
            <person name="DeBarry J."/>
            <person name="Dreyer I."/>
            <person name="Elias M."/>
            <person name="Engstrom E.M."/>
            <person name="Estelle M."/>
            <person name="Feng L."/>
            <person name="Finet C."/>
            <person name="Floyd S.K."/>
            <person name="Frommer W.B."/>
            <person name="Fujita T."/>
            <person name="Gramzow L."/>
            <person name="Gutensohn M."/>
            <person name="Harholt J."/>
            <person name="Hattori M."/>
            <person name="Heyl A."/>
            <person name="Hirai T."/>
            <person name="Hiwatashi Y."/>
            <person name="Ishikawa M."/>
            <person name="Iwata M."/>
            <person name="Karol K.G."/>
            <person name="Koehler B."/>
            <person name="Kolukisaoglu U."/>
            <person name="Kubo M."/>
            <person name="Kurata T."/>
            <person name="Lalonde S."/>
            <person name="Li K."/>
            <person name="Li Y."/>
            <person name="Litt A."/>
            <person name="Lyons E."/>
            <person name="Manning G."/>
            <person name="Maruyama T."/>
            <person name="Michael T.P."/>
            <person name="Mikami K."/>
            <person name="Miyazaki S."/>
            <person name="Morinaga S."/>
            <person name="Murata T."/>
            <person name="Mueller-Roeber B."/>
            <person name="Nelson D.R."/>
            <person name="Obara M."/>
            <person name="Oguri Y."/>
            <person name="Olmstead R.G."/>
            <person name="Onodera N."/>
            <person name="Petersen B.L."/>
            <person name="Pils B."/>
            <person name="Prigge M."/>
            <person name="Rensing S.A."/>
            <person name="Riano-Pachon D.M."/>
            <person name="Roberts A.W."/>
            <person name="Sato Y."/>
            <person name="Scheller H.V."/>
            <person name="Schulz B."/>
            <person name="Schulz C."/>
            <person name="Shakirov E.V."/>
            <person name="Shibagaki N."/>
            <person name="Shinohara N."/>
            <person name="Shippen D.E."/>
            <person name="Soerensen I."/>
            <person name="Sotooka R."/>
            <person name="Sugimoto N."/>
            <person name="Sugita M."/>
            <person name="Sumikawa N."/>
            <person name="Tanurdzic M."/>
            <person name="Theissen G."/>
            <person name="Ulvskov P."/>
            <person name="Wakazuki S."/>
            <person name="Weng J.K."/>
            <person name="Willats W.W."/>
            <person name="Wipf D."/>
            <person name="Wolf P.G."/>
            <person name="Yang L."/>
            <person name="Zimmer A.D."/>
            <person name="Zhu Q."/>
            <person name="Mitros T."/>
            <person name="Hellsten U."/>
            <person name="Loque D."/>
            <person name="Otillar R."/>
            <person name="Salamov A."/>
            <person name="Schmutz J."/>
            <person name="Shapiro H."/>
            <person name="Lindquist E."/>
            <person name="Lucas S."/>
            <person name="Rokhsar D."/>
            <person name="Grigoriev I.V."/>
        </authorList>
    </citation>
    <scope>NUCLEOTIDE SEQUENCE [LARGE SCALE GENOMIC DNA]</scope>
</reference>